<dbReference type="CDD" id="cd22152">
    <property type="entry name" value="F-box_AtAFR-like"/>
    <property type="match status" value="1"/>
</dbReference>
<dbReference type="Proteomes" id="UP000639772">
    <property type="component" value="Unassembled WGS sequence"/>
</dbReference>
<name>A0A835UR60_VANPL</name>
<dbReference type="InterPro" id="IPR001810">
    <property type="entry name" value="F-box_dom"/>
</dbReference>
<dbReference type="PANTHER" id="PTHR46407:SF21">
    <property type="entry name" value="F-BOX_KELCH-REPEAT PROTEIN SKIP20"/>
    <property type="match status" value="1"/>
</dbReference>
<dbReference type="PANTHER" id="PTHR46407">
    <property type="entry name" value="OS02G0208700 PROTEIN"/>
    <property type="match status" value="1"/>
</dbReference>
<dbReference type="SUPFAM" id="SSF81383">
    <property type="entry name" value="F-box domain"/>
    <property type="match status" value="1"/>
</dbReference>
<protein>
    <recommendedName>
        <fullName evidence="1">F-box domain-containing protein</fullName>
    </recommendedName>
</protein>
<dbReference type="GO" id="GO:0005829">
    <property type="term" value="C:cytosol"/>
    <property type="evidence" value="ECO:0007669"/>
    <property type="project" value="TreeGrafter"/>
</dbReference>
<sequence length="372" mass="40319">MEEEQAIIPGLPDDIAVDCIARVPHGFHPGLRRVSRRWRDLVTAPFFRRRRVSIGSAEDLIFLVQAVVGVGGDVETTEAESKGQRKPGDLRPPVYAISLYCPTDGSWHRLALPEPIPLFSQCAITDSKLVVLGGWDQTTLEPVADVRVLDLLTGEWKRGRQMSTMRSFFACAAVGGKVYTAGGHDEMKNALRTAEVYDVKADEWLALPPMSEERDECQGVAIGGEFWAISGYGTESQGRFESSVECFDPVKKEWVRKEGVWSEEWGLAACCGGGAAAGLWCLRNRGVREYKVGSGWSEAAPAPASINGCGSIAAMGGGKGVDRLFVMGGGNDVESGCGYGGWVLDIGIGMWRRMETPERFTGFSYSAAAVLL</sequence>
<proteinExistence type="predicted"/>
<accession>A0A835UR60</accession>
<dbReference type="Pfam" id="PF00646">
    <property type="entry name" value="F-box"/>
    <property type="match status" value="1"/>
</dbReference>
<dbReference type="OrthoDB" id="191037at2759"/>
<dbReference type="Pfam" id="PF01344">
    <property type="entry name" value="Kelch_1"/>
    <property type="match status" value="2"/>
</dbReference>
<dbReference type="Gene3D" id="2.120.10.80">
    <property type="entry name" value="Kelch-type beta propeller"/>
    <property type="match status" value="1"/>
</dbReference>
<dbReference type="EMBL" id="JADCNM010000008">
    <property type="protein sequence ID" value="KAG0470962.1"/>
    <property type="molecule type" value="Genomic_DNA"/>
</dbReference>
<dbReference type="SUPFAM" id="SSF117281">
    <property type="entry name" value="Kelch motif"/>
    <property type="match status" value="1"/>
</dbReference>
<organism evidence="2 3">
    <name type="scientific">Vanilla planifolia</name>
    <name type="common">Vanilla</name>
    <dbReference type="NCBI Taxonomy" id="51239"/>
    <lineage>
        <taxon>Eukaryota</taxon>
        <taxon>Viridiplantae</taxon>
        <taxon>Streptophyta</taxon>
        <taxon>Embryophyta</taxon>
        <taxon>Tracheophyta</taxon>
        <taxon>Spermatophyta</taxon>
        <taxon>Magnoliopsida</taxon>
        <taxon>Liliopsida</taxon>
        <taxon>Asparagales</taxon>
        <taxon>Orchidaceae</taxon>
        <taxon>Vanilloideae</taxon>
        <taxon>Vanilleae</taxon>
        <taxon>Vanilla</taxon>
    </lineage>
</organism>
<evidence type="ECO:0000259" key="1">
    <source>
        <dbReference type="Pfam" id="PF00646"/>
    </source>
</evidence>
<dbReference type="InterPro" id="IPR044595">
    <property type="entry name" value="KMD1-4"/>
</dbReference>
<dbReference type="InterPro" id="IPR036047">
    <property type="entry name" value="F-box-like_dom_sf"/>
</dbReference>
<gene>
    <name evidence="2" type="ORF">HPP92_015508</name>
</gene>
<dbReference type="InterPro" id="IPR015915">
    <property type="entry name" value="Kelch-typ_b-propeller"/>
</dbReference>
<reference evidence="2 3" key="1">
    <citation type="journal article" date="2020" name="Nat. Food">
        <title>A phased Vanilla planifolia genome enables genetic improvement of flavour and production.</title>
        <authorList>
            <person name="Hasing T."/>
            <person name="Tang H."/>
            <person name="Brym M."/>
            <person name="Khazi F."/>
            <person name="Huang T."/>
            <person name="Chambers A.H."/>
        </authorList>
    </citation>
    <scope>NUCLEOTIDE SEQUENCE [LARGE SCALE GENOMIC DNA]</scope>
    <source>
        <tissue evidence="2">Leaf</tissue>
    </source>
</reference>
<comment type="caution">
    <text evidence="2">The sequence shown here is derived from an EMBL/GenBank/DDBJ whole genome shotgun (WGS) entry which is preliminary data.</text>
</comment>
<evidence type="ECO:0000313" key="2">
    <source>
        <dbReference type="EMBL" id="KAG0470962.1"/>
    </source>
</evidence>
<dbReference type="GO" id="GO:2000762">
    <property type="term" value="P:regulation of phenylpropanoid metabolic process"/>
    <property type="evidence" value="ECO:0007669"/>
    <property type="project" value="InterPro"/>
</dbReference>
<feature type="domain" description="F-box" evidence="1">
    <location>
        <begin position="9"/>
        <end position="47"/>
    </location>
</feature>
<dbReference type="GO" id="GO:0080037">
    <property type="term" value="P:negative regulation of cytokinin-activated signaling pathway"/>
    <property type="evidence" value="ECO:0007669"/>
    <property type="project" value="InterPro"/>
</dbReference>
<dbReference type="SMART" id="SM00612">
    <property type="entry name" value="Kelch"/>
    <property type="match status" value="2"/>
</dbReference>
<dbReference type="InterPro" id="IPR006652">
    <property type="entry name" value="Kelch_1"/>
</dbReference>
<dbReference type="AlphaFoldDB" id="A0A835UR60"/>
<evidence type="ECO:0000313" key="3">
    <source>
        <dbReference type="Proteomes" id="UP000639772"/>
    </source>
</evidence>